<dbReference type="PROSITE" id="PS51149">
    <property type="entry name" value="GLY_RADICAL_2"/>
    <property type="match status" value="1"/>
</dbReference>
<evidence type="ECO:0000256" key="3">
    <source>
        <dbReference type="PROSITE-ProRule" id="PRU00493"/>
    </source>
</evidence>
<gene>
    <name evidence="6" type="ORF">JW984_06080</name>
</gene>
<evidence type="ECO:0000313" key="7">
    <source>
        <dbReference type="Proteomes" id="UP000809273"/>
    </source>
</evidence>
<accession>A0A9D8KE08</accession>
<evidence type="ECO:0000259" key="4">
    <source>
        <dbReference type="PROSITE" id="PS51149"/>
    </source>
</evidence>
<dbReference type="InterPro" id="IPR051215">
    <property type="entry name" value="GRE"/>
</dbReference>
<feature type="modified residue" description="Glycine radical" evidence="3">
    <location>
        <position position="769"/>
    </location>
</feature>
<keyword evidence="2" id="KW-0456">Lyase</keyword>
<sequence length="793" mass="88384">MAVNKTADKMMGDSRVERLKWEIINAPQEVSVERARYFTRAMEKNWDKDPLTRLSTAFAEILDNVSVVIYDDELIVGTRTEKKKGAPLFPENKSIWIKGDLDTFEKRILQKALITEAEKRELAEEILPFWEGKSVEYRLEELLPPDVVEDMDKYIFTMMLEITYGIGHFTMDHTKVLKVGLKGMVDEARALKDKLPEKEKAGEKGLFYDAAIRSLEAAVRFANRYAKKAAEMADAETDPARKEELKKISAVCSKVPEHPAETFHEAVQSVYFIHLLSQIESGGNSISLGRIDEILNPYYEADVAKGAITRDEARELTSLMFLKTNEIWNVLEEAFIPGGEGTEGKTTQNVVVGGIGTDGKDQTTELSYIALDAFADINTVQPNFGVRINKDTPEDFFKKAVEYARDGVLMHFFNDEAIVESLMEAGHTLEDARDYGVVGCLEPNAQGKTFGSTFAVQFNGIKCLELALSNGVDNTFGLQSGLETGGPEAFKSFDDVWNAYTTQVSHFIKQIVKGMDCLDKSIAELVPSPFASAMIEGTLEKGTDATKGGALYNSTGVQFIGFANVADGLYGIKKAVFEDKAVTMEELFEWLEEDWMDAEDKQSYFLNKIPKYGNDIDEVDQMAVRVLNHYCDELAKYKNFRGGAFWPGIFSVGFHVAFGYFTAATTDGRCAGNVLGNGLTPTTGNALDGPTTVVNSVTKLPLKRLYNGANLNIRFPGKKVKIENVMAYIRTYFDKGGLQVQFNVQDSKVLRAAQEHPEQYRDLTVRVSGYSVLFTGLSDTAQDEIISRTEYEL</sequence>
<dbReference type="AlphaFoldDB" id="A0A9D8KE08"/>
<dbReference type="InterPro" id="IPR010098">
    <property type="entry name" value="PFL2/GDeHydtase_fam"/>
</dbReference>
<feature type="domain" description="PFL" evidence="5">
    <location>
        <begin position="14"/>
        <end position="670"/>
    </location>
</feature>
<reference evidence="6" key="1">
    <citation type="journal article" date="2021" name="Environ. Microbiol.">
        <title>Genomic characterization of three novel Desulfobacterota classes expand the metabolic and phylogenetic diversity of the phylum.</title>
        <authorList>
            <person name="Murphy C.L."/>
            <person name="Biggerstaff J."/>
            <person name="Eichhorn A."/>
            <person name="Ewing E."/>
            <person name="Shahan R."/>
            <person name="Soriano D."/>
            <person name="Stewart S."/>
            <person name="VanMol K."/>
            <person name="Walker R."/>
            <person name="Walters P."/>
            <person name="Elshahed M.S."/>
            <person name="Youssef N.H."/>
        </authorList>
    </citation>
    <scope>NUCLEOTIDE SEQUENCE</scope>
    <source>
        <strain evidence="6">Zod_Metabat.24</strain>
    </source>
</reference>
<dbReference type="Gene3D" id="3.20.70.20">
    <property type="match status" value="1"/>
</dbReference>
<dbReference type="PROSITE" id="PS00850">
    <property type="entry name" value="GLY_RADICAL_1"/>
    <property type="match status" value="1"/>
</dbReference>
<dbReference type="PANTHER" id="PTHR43641:SF2">
    <property type="entry name" value="DEHYDRATASE YBIW-RELATED"/>
    <property type="match status" value="1"/>
</dbReference>
<dbReference type="GO" id="GO:0005829">
    <property type="term" value="C:cytosol"/>
    <property type="evidence" value="ECO:0007669"/>
    <property type="project" value="TreeGrafter"/>
</dbReference>
<dbReference type="PANTHER" id="PTHR43641">
    <property type="entry name" value="FORMATE ACETYLTRANSFERASE 3-RELATED"/>
    <property type="match status" value="1"/>
</dbReference>
<evidence type="ECO:0000259" key="5">
    <source>
        <dbReference type="PROSITE" id="PS51554"/>
    </source>
</evidence>
<dbReference type="InterPro" id="IPR019777">
    <property type="entry name" value="Form_AcTrfase_GR_CS"/>
</dbReference>
<evidence type="ECO:0000256" key="2">
    <source>
        <dbReference type="ARBA" id="ARBA00023239"/>
    </source>
</evidence>
<evidence type="ECO:0000313" key="6">
    <source>
        <dbReference type="EMBL" id="MBN1572752.1"/>
    </source>
</evidence>
<evidence type="ECO:0000256" key="1">
    <source>
        <dbReference type="ARBA" id="ARBA00022818"/>
    </source>
</evidence>
<dbReference type="GO" id="GO:0016829">
    <property type="term" value="F:lyase activity"/>
    <property type="evidence" value="ECO:0007669"/>
    <property type="project" value="UniProtKB-KW"/>
</dbReference>
<dbReference type="Pfam" id="PF02901">
    <property type="entry name" value="PFL-like"/>
    <property type="match status" value="1"/>
</dbReference>
<dbReference type="PROSITE" id="PS51554">
    <property type="entry name" value="PFL"/>
    <property type="match status" value="1"/>
</dbReference>
<reference evidence="6" key="2">
    <citation type="submission" date="2021-01" db="EMBL/GenBank/DDBJ databases">
        <authorList>
            <person name="Hahn C.R."/>
            <person name="Youssef N.H."/>
            <person name="Elshahed M."/>
        </authorList>
    </citation>
    <scope>NUCLEOTIDE SEQUENCE</scope>
    <source>
        <strain evidence="6">Zod_Metabat.24</strain>
    </source>
</reference>
<proteinExistence type="predicted"/>
<dbReference type="Proteomes" id="UP000809273">
    <property type="component" value="Unassembled WGS sequence"/>
</dbReference>
<dbReference type="Pfam" id="PF01228">
    <property type="entry name" value="Gly_radical"/>
    <property type="match status" value="1"/>
</dbReference>
<protein>
    <submittedName>
        <fullName evidence="6">Formate C-acetyltransferase/glycerol dehydratase family glycyl radical enzyme</fullName>
    </submittedName>
</protein>
<feature type="domain" description="Glycine radical" evidence="4">
    <location>
        <begin position="677"/>
        <end position="793"/>
    </location>
</feature>
<dbReference type="InterPro" id="IPR001150">
    <property type="entry name" value="Gly_radical"/>
</dbReference>
<dbReference type="InterPro" id="IPR004184">
    <property type="entry name" value="PFL_dom"/>
</dbReference>
<dbReference type="NCBIfam" id="TIGR01774">
    <property type="entry name" value="PFL2-3"/>
    <property type="match status" value="1"/>
</dbReference>
<dbReference type="EMBL" id="JAFGIX010000027">
    <property type="protein sequence ID" value="MBN1572752.1"/>
    <property type="molecule type" value="Genomic_DNA"/>
</dbReference>
<name>A0A9D8KE08_9DELT</name>
<keyword evidence="1 3" id="KW-0556">Organic radical</keyword>
<comment type="caution">
    <text evidence="6">The sequence shown here is derived from an EMBL/GenBank/DDBJ whole genome shotgun (WGS) entry which is preliminary data.</text>
</comment>
<organism evidence="6 7">
    <name type="scientific">Candidatus Zymogenus saltonus</name>
    <dbReference type="NCBI Taxonomy" id="2844893"/>
    <lineage>
        <taxon>Bacteria</taxon>
        <taxon>Deltaproteobacteria</taxon>
        <taxon>Candidatus Zymogenia</taxon>
        <taxon>Candidatus Zymogeniales</taxon>
        <taxon>Candidatus Zymogenaceae</taxon>
        <taxon>Candidatus Zymogenus</taxon>
    </lineage>
</organism>
<dbReference type="SUPFAM" id="SSF51998">
    <property type="entry name" value="PFL-like glycyl radical enzymes"/>
    <property type="match status" value="1"/>
</dbReference>